<evidence type="ECO:0000256" key="1">
    <source>
        <dbReference type="SAM" id="Phobius"/>
    </source>
</evidence>
<organism evidence="2 3">
    <name type="scientific">Salegentibacter chungangensis</name>
    <dbReference type="NCBI Taxonomy" id="1335724"/>
    <lineage>
        <taxon>Bacteria</taxon>
        <taxon>Pseudomonadati</taxon>
        <taxon>Bacteroidota</taxon>
        <taxon>Flavobacteriia</taxon>
        <taxon>Flavobacteriales</taxon>
        <taxon>Flavobacteriaceae</taxon>
        <taxon>Salegentibacter</taxon>
    </lineage>
</organism>
<evidence type="ECO:0000313" key="3">
    <source>
        <dbReference type="Proteomes" id="UP001597131"/>
    </source>
</evidence>
<gene>
    <name evidence="2" type="ORF">ACFQ3Q_02825</name>
</gene>
<sequence>MKNSHYGPGMQEASDLDSRIKLMGYLSKALFLAAVGFIVYLITARTTLDTSVENEPLEWGSTVQIAPPSPDFGY</sequence>
<keyword evidence="1" id="KW-0472">Membrane</keyword>
<feature type="transmembrane region" description="Helical" evidence="1">
    <location>
        <begin position="22"/>
        <end position="42"/>
    </location>
</feature>
<reference evidence="3" key="1">
    <citation type="journal article" date="2019" name="Int. J. Syst. Evol. Microbiol.">
        <title>The Global Catalogue of Microorganisms (GCM) 10K type strain sequencing project: providing services to taxonomists for standard genome sequencing and annotation.</title>
        <authorList>
            <consortium name="The Broad Institute Genomics Platform"/>
            <consortium name="The Broad Institute Genome Sequencing Center for Infectious Disease"/>
            <person name="Wu L."/>
            <person name="Ma J."/>
        </authorList>
    </citation>
    <scope>NUCLEOTIDE SEQUENCE [LARGE SCALE GENOMIC DNA]</scope>
    <source>
        <strain evidence="3">CCUG 64793</strain>
    </source>
</reference>
<evidence type="ECO:0000313" key="2">
    <source>
        <dbReference type="EMBL" id="MFD1094671.1"/>
    </source>
</evidence>
<dbReference type="Proteomes" id="UP001597131">
    <property type="component" value="Unassembled WGS sequence"/>
</dbReference>
<comment type="caution">
    <text evidence="2">The sequence shown here is derived from an EMBL/GenBank/DDBJ whole genome shotgun (WGS) entry which is preliminary data.</text>
</comment>
<protein>
    <recommendedName>
        <fullName evidence="4">Energy transducer TonB</fullName>
    </recommendedName>
</protein>
<name>A0ABW3NQX1_9FLAO</name>
<dbReference type="RefSeq" id="WP_380742707.1">
    <property type="nucleotide sequence ID" value="NZ_JBHTLI010000001.1"/>
</dbReference>
<accession>A0ABW3NQX1</accession>
<keyword evidence="3" id="KW-1185">Reference proteome</keyword>
<keyword evidence="1" id="KW-1133">Transmembrane helix</keyword>
<proteinExistence type="predicted"/>
<evidence type="ECO:0008006" key="4">
    <source>
        <dbReference type="Google" id="ProtNLM"/>
    </source>
</evidence>
<dbReference type="EMBL" id="JBHTLI010000001">
    <property type="protein sequence ID" value="MFD1094671.1"/>
    <property type="molecule type" value="Genomic_DNA"/>
</dbReference>
<keyword evidence="1" id="KW-0812">Transmembrane</keyword>